<dbReference type="InterPro" id="IPR036291">
    <property type="entry name" value="NAD(P)-bd_dom_sf"/>
</dbReference>
<feature type="domain" description="NAD(P)-binding" evidence="1">
    <location>
        <begin position="8"/>
        <end position="202"/>
    </location>
</feature>
<evidence type="ECO:0000259" key="1">
    <source>
        <dbReference type="Pfam" id="PF13460"/>
    </source>
</evidence>
<dbReference type="Pfam" id="PF13460">
    <property type="entry name" value="NAD_binding_10"/>
    <property type="match status" value="1"/>
</dbReference>
<dbReference type="GO" id="GO:0016646">
    <property type="term" value="F:oxidoreductase activity, acting on the CH-NH group of donors, NAD or NADP as acceptor"/>
    <property type="evidence" value="ECO:0007669"/>
    <property type="project" value="TreeGrafter"/>
</dbReference>
<dbReference type="RefSeq" id="WP_158028860.1">
    <property type="nucleotide sequence ID" value="NZ_BMHG01000001.1"/>
</dbReference>
<dbReference type="InterPro" id="IPR051606">
    <property type="entry name" value="Polyketide_Oxido-like"/>
</dbReference>
<organism evidence="2 3">
    <name type="scientific">Pseudoclavibacter endophyticus</name>
    <dbReference type="NCBI Taxonomy" id="1778590"/>
    <lineage>
        <taxon>Bacteria</taxon>
        <taxon>Bacillati</taxon>
        <taxon>Actinomycetota</taxon>
        <taxon>Actinomycetes</taxon>
        <taxon>Micrococcales</taxon>
        <taxon>Microbacteriaceae</taxon>
        <taxon>Pseudoclavibacter</taxon>
    </lineage>
</organism>
<reference evidence="2 3" key="1">
    <citation type="submission" date="2019-09" db="EMBL/GenBank/DDBJ databases">
        <title>Phylogeny of genus Pseudoclavibacter and closely related genus.</title>
        <authorList>
            <person name="Li Y."/>
        </authorList>
    </citation>
    <scope>NUCLEOTIDE SEQUENCE [LARGE SCALE GENOMIC DNA]</scope>
    <source>
        <strain evidence="2 3">EGI 60007</strain>
    </source>
</reference>
<dbReference type="Gene3D" id="3.40.50.720">
    <property type="entry name" value="NAD(P)-binding Rossmann-like Domain"/>
    <property type="match status" value="1"/>
</dbReference>
<name>A0A6H9WN19_9MICO</name>
<dbReference type="InterPro" id="IPR016040">
    <property type="entry name" value="NAD(P)-bd_dom"/>
</dbReference>
<dbReference type="SUPFAM" id="SSF51735">
    <property type="entry name" value="NAD(P)-binding Rossmann-fold domains"/>
    <property type="match status" value="1"/>
</dbReference>
<dbReference type="Proteomes" id="UP000431744">
    <property type="component" value="Unassembled WGS sequence"/>
</dbReference>
<dbReference type="PANTHER" id="PTHR43355">
    <property type="entry name" value="FLAVIN REDUCTASE (NADPH)"/>
    <property type="match status" value="1"/>
</dbReference>
<proteinExistence type="predicted"/>
<sequence>MSQIVVFGATGYAGGNIARELASRGHRIVAVSRSIEAEQAPDNGEARAGSIFDGAFVREVTEGADVVVVALRFNNGDEPNLVEAFPTLLDVAAERGARVGIVGGAGSLNVAEDGPKLIDTPDFPDAFKGEAGAAGEALEHLRAYDGAADWFYVSPAAGFGSYNPGERTGSYRTGGDVLLTDAEGNSNISGADFAIAFADEIEQPKHHRTRFGVAY</sequence>
<dbReference type="PANTHER" id="PTHR43355:SF2">
    <property type="entry name" value="FLAVIN REDUCTASE (NADPH)"/>
    <property type="match status" value="1"/>
</dbReference>
<keyword evidence="3" id="KW-1185">Reference proteome</keyword>
<protein>
    <submittedName>
        <fullName evidence="2">NAD(P)H-binding protein</fullName>
    </submittedName>
</protein>
<gene>
    <name evidence="2" type="ORF">F8O04_08820</name>
</gene>
<evidence type="ECO:0000313" key="3">
    <source>
        <dbReference type="Proteomes" id="UP000431744"/>
    </source>
</evidence>
<dbReference type="EMBL" id="WBJY01000001">
    <property type="protein sequence ID" value="KAB1650276.1"/>
    <property type="molecule type" value="Genomic_DNA"/>
</dbReference>
<dbReference type="OrthoDB" id="3191258at2"/>
<comment type="caution">
    <text evidence="2">The sequence shown here is derived from an EMBL/GenBank/DDBJ whole genome shotgun (WGS) entry which is preliminary data.</text>
</comment>
<accession>A0A6H9WN19</accession>
<dbReference type="AlphaFoldDB" id="A0A6H9WN19"/>
<evidence type="ECO:0000313" key="2">
    <source>
        <dbReference type="EMBL" id="KAB1650276.1"/>
    </source>
</evidence>